<dbReference type="GO" id="GO:0006528">
    <property type="term" value="P:asparagine metabolic process"/>
    <property type="evidence" value="ECO:0007669"/>
    <property type="project" value="TreeGrafter"/>
</dbReference>
<name>A0A5B0QXP8_PUCGR</name>
<feature type="domain" description="CN hydrolase" evidence="1">
    <location>
        <begin position="1"/>
        <end position="64"/>
    </location>
</feature>
<organism evidence="2 3">
    <name type="scientific">Puccinia graminis f. sp. tritici</name>
    <dbReference type="NCBI Taxonomy" id="56615"/>
    <lineage>
        <taxon>Eukaryota</taxon>
        <taxon>Fungi</taxon>
        <taxon>Dikarya</taxon>
        <taxon>Basidiomycota</taxon>
        <taxon>Pucciniomycotina</taxon>
        <taxon>Pucciniomycetes</taxon>
        <taxon>Pucciniales</taxon>
        <taxon>Pucciniaceae</taxon>
        <taxon>Puccinia</taxon>
    </lineage>
</organism>
<dbReference type="GO" id="GO:0006107">
    <property type="term" value="P:oxaloacetate metabolic process"/>
    <property type="evidence" value="ECO:0007669"/>
    <property type="project" value="TreeGrafter"/>
</dbReference>
<keyword evidence="3" id="KW-1185">Reference proteome</keyword>
<dbReference type="PANTHER" id="PTHR23088">
    <property type="entry name" value="NITRILASE-RELATED"/>
    <property type="match status" value="1"/>
</dbReference>
<gene>
    <name evidence="2" type="ORF">PGT21_030104</name>
</gene>
<dbReference type="GO" id="GO:0050152">
    <property type="term" value="F:omega-amidase activity"/>
    <property type="evidence" value="ECO:0007669"/>
    <property type="project" value="TreeGrafter"/>
</dbReference>
<dbReference type="EMBL" id="VSWC01000002">
    <property type="protein sequence ID" value="KAA1118038.1"/>
    <property type="molecule type" value="Genomic_DNA"/>
</dbReference>
<reference evidence="2 3" key="1">
    <citation type="submission" date="2019-05" db="EMBL/GenBank/DDBJ databases">
        <title>Emergence of the Ug99 lineage of the wheat stem rust pathogen through somatic hybridization.</title>
        <authorList>
            <person name="Li F."/>
            <person name="Upadhyaya N.M."/>
            <person name="Sperschneider J."/>
            <person name="Matny O."/>
            <person name="Nguyen-Phuc H."/>
            <person name="Mago R."/>
            <person name="Raley C."/>
            <person name="Miller M.E."/>
            <person name="Silverstein K.A.T."/>
            <person name="Henningsen E."/>
            <person name="Hirsch C.D."/>
            <person name="Visser B."/>
            <person name="Pretorius Z.A."/>
            <person name="Steffenson B.J."/>
            <person name="Schwessinger B."/>
            <person name="Dodds P.N."/>
            <person name="Figueroa M."/>
        </authorList>
    </citation>
    <scope>NUCLEOTIDE SEQUENCE [LARGE SCALE GENOMIC DNA]</scope>
    <source>
        <strain evidence="2">21-0</strain>
    </source>
</reference>
<evidence type="ECO:0000259" key="1">
    <source>
        <dbReference type="PROSITE" id="PS50263"/>
    </source>
</evidence>
<dbReference type="Pfam" id="PF00795">
    <property type="entry name" value="CN_hydrolase"/>
    <property type="match status" value="1"/>
</dbReference>
<dbReference type="InterPro" id="IPR036526">
    <property type="entry name" value="C-N_Hydrolase_sf"/>
</dbReference>
<dbReference type="Gene3D" id="3.60.110.10">
    <property type="entry name" value="Carbon-nitrogen hydrolase"/>
    <property type="match status" value="1"/>
</dbReference>
<dbReference type="PROSITE" id="PS50263">
    <property type="entry name" value="CN_HYDROLASE"/>
    <property type="match status" value="1"/>
</dbReference>
<protein>
    <recommendedName>
        <fullName evidence="1">CN hydrolase domain-containing protein</fullName>
    </recommendedName>
</protein>
<dbReference type="Proteomes" id="UP000324748">
    <property type="component" value="Unassembled WGS sequence"/>
</dbReference>
<accession>A0A5B0QXP8</accession>
<evidence type="ECO:0000313" key="3">
    <source>
        <dbReference type="Proteomes" id="UP000324748"/>
    </source>
</evidence>
<dbReference type="OrthoDB" id="10250282at2759"/>
<proteinExistence type="predicted"/>
<dbReference type="SUPFAM" id="SSF56317">
    <property type="entry name" value="Carbon-nitrogen hydrolase"/>
    <property type="match status" value="1"/>
</dbReference>
<sequence>MLANATLLPIRAVDNLIYVSACSPARNPSSEYQAWGHSSIVDPMGLVKATCDETESIVHGRIDIDELIAARKGLPVTTQRRFDVYPDVSKPL</sequence>
<dbReference type="InterPro" id="IPR003010">
    <property type="entry name" value="C-N_Hydrolase"/>
</dbReference>
<dbReference type="GO" id="GO:0006541">
    <property type="term" value="P:glutamine metabolic process"/>
    <property type="evidence" value="ECO:0007669"/>
    <property type="project" value="TreeGrafter"/>
</dbReference>
<evidence type="ECO:0000313" key="2">
    <source>
        <dbReference type="EMBL" id="KAA1118038.1"/>
    </source>
</evidence>
<dbReference type="PANTHER" id="PTHR23088:SF30">
    <property type="entry name" value="OMEGA-AMIDASE NIT2"/>
    <property type="match status" value="1"/>
</dbReference>
<dbReference type="GO" id="GO:0005739">
    <property type="term" value="C:mitochondrion"/>
    <property type="evidence" value="ECO:0007669"/>
    <property type="project" value="TreeGrafter"/>
</dbReference>
<dbReference type="AlphaFoldDB" id="A0A5B0QXP8"/>
<comment type="caution">
    <text evidence="2">The sequence shown here is derived from an EMBL/GenBank/DDBJ whole genome shotgun (WGS) entry which is preliminary data.</text>
</comment>